<protein>
    <recommendedName>
        <fullName evidence="3">Ribosomal protein S14</fullName>
    </recommendedName>
</protein>
<keyword evidence="2" id="KW-1185">Reference proteome</keyword>
<evidence type="ECO:0008006" key="3">
    <source>
        <dbReference type="Google" id="ProtNLM"/>
    </source>
</evidence>
<organism evidence="1 2">
    <name type="scientific">Caerostris extrusa</name>
    <name type="common">Bark spider</name>
    <name type="synonym">Caerostris bankana</name>
    <dbReference type="NCBI Taxonomy" id="172846"/>
    <lineage>
        <taxon>Eukaryota</taxon>
        <taxon>Metazoa</taxon>
        <taxon>Ecdysozoa</taxon>
        <taxon>Arthropoda</taxon>
        <taxon>Chelicerata</taxon>
        <taxon>Arachnida</taxon>
        <taxon>Araneae</taxon>
        <taxon>Araneomorphae</taxon>
        <taxon>Entelegynae</taxon>
        <taxon>Araneoidea</taxon>
        <taxon>Araneidae</taxon>
        <taxon>Caerostris</taxon>
    </lineage>
</organism>
<dbReference type="Proteomes" id="UP001054945">
    <property type="component" value="Unassembled WGS sequence"/>
</dbReference>
<sequence length="89" mass="10651">MTQTSSLQSNIRKERRLAVIEQRKLHYRTIGYFLVQQYRPCHYSNENSTLVIDTHSKRGCSQSFFHLNALVQRKLHLIFKFILHVYESP</sequence>
<dbReference type="EMBL" id="BPLR01014953">
    <property type="protein sequence ID" value="GIY72504.1"/>
    <property type="molecule type" value="Genomic_DNA"/>
</dbReference>
<reference evidence="1 2" key="1">
    <citation type="submission" date="2021-06" db="EMBL/GenBank/DDBJ databases">
        <title>Caerostris extrusa draft genome.</title>
        <authorList>
            <person name="Kono N."/>
            <person name="Arakawa K."/>
        </authorList>
    </citation>
    <scope>NUCLEOTIDE SEQUENCE [LARGE SCALE GENOMIC DNA]</scope>
</reference>
<evidence type="ECO:0000313" key="2">
    <source>
        <dbReference type="Proteomes" id="UP001054945"/>
    </source>
</evidence>
<accession>A0AAV4VRE3</accession>
<evidence type="ECO:0000313" key="1">
    <source>
        <dbReference type="EMBL" id="GIY72504.1"/>
    </source>
</evidence>
<name>A0AAV4VRE3_CAEEX</name>
<dbReference type="AlphaFoldDB" id="A0AAV4VRE3"/>
<proteinExistence type="predicted"/>
<comment type="caution">
    <text evidence="1">The sequence shown here is derived from an EMBL/GenBank/DDBJ whole genome shotgun (WGS) entry which is preliminary data.</text>
</comment>
<gene>
    <name evidence="1" type="ORF">CEXT_62791</name>
</gene>